<keyword evidence="1" id="KW-1133">Transmembrane helix</keyword>
<organism evidence="2">
    <name type="scientific">Rhizophora mucronata</name>
    <name type="common">Asiatic mangrove</name>
    <dbReference type="NCBI Taxonomy" id="61149"/>
    <lineage>
        <taxon>Eukaryota</taxon>
        <taxon>Viridiplantae</taxon>
        <taxon>Streptophyta</taxon>
        <taxon>Embryophyta</taxon>
        <taxon>Tracheophyta</taxon>
        <taxon>Spermatophyta</taxon>
        <taxon>Magnoliopsida</taxon>
        <taxon>eudicotyledons</taxon>
        <taxon>Gunneridae</taxon>
        <taxon>Pentapetalae</taxon>
        <taxon>rosids</taxon>
        <taxon>fabids</taxon>
        <taxon>Malpighiales</taxon>
        <taxon>Rhizophoraceae</taxon>
        <taxon>Rhizophora</taxon>
    </lineage>
</organism>
<feature type="transmembrane region" description="Helical" evidence="1">
    <location>
        <begin position="16"/>
        <end position="35"/>
    </location>
</feature>
<dbReference type="AlphaFoldDB" id="A0A2P2QYN3"/>
<evidence type="ECO:0000313" key="2">
    <source>
        <dbReference type="EMBL" id="MBX72092.1"/>
    </source>
</evidence>
<dbReference type="EMBL" id="GGEC01091608">
    <property type="protein sequence ID" value="MBX72092.1"/>
    <property type="molecule type" value="Transcribed_RNA"/>
</dbReference>
<accession>A0A2P2QYN3</accession>
<proteinExistence type="predicted"/>
<keyword evidence="1" id="KW-0472">Membrane</keyword>
<evidence type="ECO:0000256" key="1">
    <source>
        <dbReference type="SAM" id="Phobius"/>
    </source>
</evidence>
<protein>
    <submittedName>
        <fullName evidence="2">Uncharacterized protein</fullName>
    </submittedName>
</protein>
<reference evidence="2" key="1">
    <citation type="submission" date="2018-02" db="EMBL/GenBank/DDBJ databases">
        <title>Rhizophora mucronata_Transcriptome.</title>
        <authorList>
            <person name="Meera S.P."/>
            <person name="Sreeshan A."/>
            <person name="Augustine A."/>
        </authorList>
    </citation>
    <scope>NUCLEOTIDE SEQUENCE</scope>
    <source>
        <tissue evidence="2">Leaf</tissue>
    </source>
</reference>
<keyword evidence="1" id="KW-0812">Transmembrane</keyword>
<name>A0A2P2QYN3_RHIMU</name>
<sequence length="36" mass="4274">MIDITVALRRKKLLSIFPRSLTLLLFDILDQYLLIQ</sequence>